<dbReference type="Pfam" id="PF00535">
    <property type="entry name" value="Glycos_transf_2"/>
    <property type="match status" value="1"/>
</dbReference>
<sequence>MQRCFKDSVSIIIPTYNRSKLLKKVLKALENQSLEHSCFEVIVVDDGSKDDTFSMVADFEKSSSLRIRYFFQENKKQAAARNLAIQHAVMPLLLFIGDDIVPDSDFLESHLKFHASLENPDKSCVIGYTTWPCSFRVTPFMEYIGEFGDQFGYSLIQGNSSLPFNFYYTSNLLVPAEALKQLDYFFDEDFHVYGWEDIEFGFRLEKSGMLLFYNPEAVARHYHPVDVLSFCQRQKNVGYASTIFIKKHPELEWLLGNRQELLANARRYPVAFFLKFIINLMDKCYIIDKGAIINKCSIINKYNIINRCFKLSLTHKVYRFVLDAHYARAAISESVGKNAA</sequence>
<dbReference type="OrthoDB" id="9809116at2"/>
<reference evidence="3 4" key="1">
    <citation type="submission" date="2017-03" db="EMBL/GenBank/DDBJ databases">
        <authorList>
            <person name="Afonso C.L."/>
            <person name="Miller P.J."/>
            <person name="Scott M.A."/>
            <person name="Spackman E."/>
            <person name="Goraichik I."/>
            <person name="Dimitrov K.M."/>
            <person name="Suarez D.L."/>
            <person name="Swayne D.E."/>
        </authorList>
    </citation>
    <scope>NUCLEOTIDE SEQUENCE [LARGE SCALE GENOMIC DNA]</scope>
    <source>
        <strain evidence="3">PRJEB14757</strain>
    </source>
</reference>
<evidence type="ECO:0000259" key="1">
    <source>
        <dbReference type="Pfam" id="PF00535"/>
    </source>
</evidence>
<dbReference type="PANTHER" id="PTHR43685:SF3">
    <property type="entry name" value="SLR2126 PROTEIN"/>
    <property type="match status" value="1"/>
</dbReference>
<dbReference type="SUPFAM" id="SSF53448">
    <property type="entry name" value="Nucleotide-diphospho-sugar transferases"/>
    <property type="match status" value="1"/>
</dbReference>
<dbReference type="RefSeq" id="WP_080807188.1">
    <property type="nucleotide sequence ID" value="NZ_LT828556.1"/>
</dbReference>
<dbReference type="InterPro" id="IPR001173">
    <property type="entry name" value="Glyco_trans_2-like"/>
</dbReference>
<dbReference type="InterPro" id="IPR029044">
    <property type="entry name" value="Nucleotide-diphossugar_trans"/>
</dbReference>
<proteinExistence type="predicted"/>
<organism evidence="3 4">
    <name type="scientific">Desulfamplus magnetovallimortis</name>
    <dbReference type="NCBI Taxonomy" id="1246637"/>
    <lineage>
        <taxon>Bacteria</taxon>
        <taxon>Pseudomonadati</taxon>
        <taxon>Thermodesulfobacteriota</taxon>
        <taxon>Desulfobacteria</taxon>
        <taxon>Desulfobacterales</taxon>
        <taxon>Desulfobacteraceae</taxon>
        <taxon>Desulfamplus</taxon>
    </lineage>
</organism>
<dbReference type="STRING" id="1246637.MTBBW1_2030060"/>
<dbReference type="PANTHER" id="PTHR43685">
    <property type="entry name" value="GLYCOSYLTRANSFERASE"/>
    <property type="match status" value="1"/>
</dbReference>
<evidence type="ECO:0000313" key="3">
    <source>
        <dbReference type="EMBL" id="SLM29970.1"/>
    </source>
</evidence>
<dbReference type="Pfam" id="PF13632">
    <property type="entry name" value="Glyco_trans_2_3"/>
    <property type="match status" value="1"/>
</dbReference>
<feature type="domain" description="Glycosyltransferase 2-like" evidence="1">
    <location>
        <begin position="10"/>
        <end position="115"/>
    </location>
</feature>
<dbReference type="EMBL" id="FWEV01000117">
    <property type="protein sequence ID" value="SLM29970.1"/>
    <property type="molecule type" value="Genomic_DNA"/>
</dbReference>
<keyword evidence="4" id="KW-1185">Reference proteome</keyword>
<dbReference type="Gene3D" id="3.90.550.10">
    <property type="entry name" value="Spore Coat Polysaccharide Biosynthesis Protein SpsA, Chain A"/>
    <property type="match status" value="1"/>
</dbReference>
<accession>A0A1W1HBW4</accession>
<dbReference type="InterPro" id="IPR050834">
    <property type="entry name" value="Glycosyltransf_2"/>
</dbReference>
<dbReference type="Proteomes" id="UP000191931">
    <property type="component" value="Unassembled WGS sequence"/>
</dbReference>
<evidence type="ECO:0000259" key="2">
    <source>
        <dbReference type="Pfam" id="PF13632"/>
    </source>
</evidence>
<dbReference type="AlphaFoldDB" id="A0A1W1HBW4"/>
<gene>
    <name evidence="3" type="ORF">MTBBW1_2030060</name>
</gene>
<evidence type="ECO:0000313" key="4">
    <source>
        <dbReference type="Proteomes" id="UP000191931"/>
    </source>
</evidence>
<feature type="domain" description="Glycosyltransferase 2-like" evidence="2">
    <location>
        <begin position="146"/>
        <end position="235"/>
    </location>
</feature>
<protein>
    <recommendedName>
        <fullName evidence="1 2">Glycosyltransferase 2-like domain-containing protein</fullName>
    </recommendedName>
</protein>
<name>A0A1W1HBW4_9BACT</name>